<organism evidence="1 2">
    <name type="scientific">Paraburkholderia phytofirmans OLGA172</name>
    <dbReference type="NCBI Taxonomy" id="1417228"/>
    <lineage>
        <taxon>Bacteria</taxon>
        <taxon>Pseudomonadati</taxon>
        <taxon>Pseudomonadota</taxon>
        <taxon>Betaproteobacteria</taxon>
        <taxon>Burkholderiales</taxon>
        <taxon>Burkholderiaceae</taxon>
        <taxon>Paraburkholderia</taxon>
    </lineage>
</organism>
<gene>
    <name evidence="1" type="ORF">AYM40_05555</name>
</gene>
<dbReference type="KEGG" id="buz:AYM40_05555"/>
<dbReference type="OrthoDB" id="9093180at2"/>
<dbReference type="RefSeq" id="WP_063495352.1">
    <property type="nucleotide sequence ID" value="NZ_CP014578.1"/>
</dbReference>
<dbReference type="AlphaFoldDB" id="A0A160FJ19"/>
<proteinExistence type="predicted"/>
<keyword evidence="2" id="KW-1185">Reference proteome</keyword>
<evidence type="ECO:0000313" key="1">
    <source>
        <dbReference type="EMBL" id="ANB71898.1"/>
    </source>
</evidence>
<protein>
    <submittedName>
        <fullName evidence="1">Uncharacterized protein</fullName>
    </submittedName>
</protein>
<accession>A0A160FJ19</accession>
<sequence length="213" mass="22748">MNNSRRLGSVDFRRLDDLVRRSNAGLHPAIAEFVDGGHRRIGQMLRSGSPPDAAAQRFLDALQSMQDYVGTSYRVSQITLGGLAALRRGRDRQFADSGIQCAFVLPCSAATWAAHAAQAQLHEGVYRLFSIFDESVPQKNLSTARLADHVAVPPGTPLRLKALRIIASQCAAGPGLARVVAHFARANHAGGTPYDLYSGGYATPQPATEVAAG</sequence>
<dbReference type="Proteomes" id="UP000076852">
    <property type="component" value="Chromosome 1"/>
</dbReference>
<evidence type="ECO:0000313" key="2">
    <source>
        <dbReference type="Proteomes" id="UP000076852"/>
    </source>
</evidence>
<dbReference type="EMBL" id="CP014578">
    <property type="protein sequence ID" value="ANB71898.1"/>
    <property type="molecule type" value="Genomic_DNA"/>
</dbReference>
<name>A0A160FJ19_9BURK</name>
<reference evidence="1 2" key="1">
    <citation type="journal article" date="2016" name="Gene">
        <title>PacBio SMRT assembly of a complex multi-replicon genome reveals chlorocatechol degradative operon in a region of genome plasticity.</title>
        <authorList>
            <person name="Ricker N."/>
            <person name="Shen S.Y."/>
            <person name="Goordial J."/>
            <person name="Jin S."/>
            <person name="Fulthorpe R.R."/>
        </authorList>
    </citation>
    <scope>NUCLEOTIDE SEQUENCE [LARGE SCALE GENOMIC DNA]</scope>
    <source>
        <strain evidence="1 2">OLGA172</strain>
    </source>
</reference>